<reference evidence="1" key="1">
    <citation type="submission" date="2022-10" db="EMBL/GenBank/DDBJ databases">
        <title>Fusarium specimens isolated from Avocado Roots.</title>
        <authorList>
            <person name="Stajich J."/>
            <person name="Roper C."/>
            <person name="Heimlech-Rivalta G."/>
        </authorList>
    </citation>
    <scope>NUCLEOTIDE SEQUENCE</scope>
    <source>
        <strain evidence="1">CF00143</strain>
    </source>
</reference>
<dbReference type="Proteomes" id="UP001152130">
    <property type="component" value="Unassembled WGS sequence"/>
</dbReference>
<comment type="caution">
    <text evidence="1">The sequence shown here is derived from an EMBL/GenBank/DDBJ whole genome shotgun (WGS) entry which is preliminary data.</text>
</comment>
<sequence>MGKFGIDLNLTGLADEASKLNLDNQEAEKKPSSIDRYQKYPFSRFNMDETQPDVLDKNSPQYRERVIKLLDALDETYQKKYSEYLTQRSKYIAMVEADEERIWNRYILNPFDKTLMVSDLKLHDFKAIDFEDRFIKTNNREFSYLRDLQLELFYIGRLLRNEWADMLGDYIDDDSVCSDEEGPSICWSSDGSVIED</sequence>
<keyword evidence="2" id="KW-1185">Reference proteome</keyword>
<accession>A0A9W8PWU0</accession>
<dbReference type="EMBL" id="JAPDHF010000005">
    <property type="protein sequence ID" value="KAJ4018149.1"/>
    <property type="molecule type" value="Genomic_DNA"/>
</dbReference>
<organism evidence="1 2">
    <name type="scientific">Fusarium irregulare</name>
    <dbReference type="NCBI Taxonomy" id="2494466"/>
    <lineage>
        <taxon>Eukaryota</taxon>
        <taxon>Fungi</taxon>
        <taxon>Dikarya</taxon>
        <taxon>Ascomycota</taxon>
        <taxon>Pezizomycotina</taxon>
        <taxon>Sordariomycetes</taxon>
        <taxon>Hypocreomycetidae</taxon>
        <taxon>Hypocreales</taxon>
        <taxon>Nectriaceae</taxon>
        <taxon>Fusarium</taxon>
        <taxon>Fusarium incarnatum-equiseti species complex</taxon>
    </lineage>
</organism>
<name>A0A9W8PWU0_9HYPO</name>
<evidence type="ECO:0000313" key="2">
    <source>
        <dbReference type="Proteomes" id="UP001152130"/>
    </source>
</evidence>
<gene>
    <name evidence="1" type="ORF">NW766_004226</name>
</gene>
<proteinExistence type="predicted"/>
<dbReference type="OrthoDB" id="5038898at2759"/>
<protein>
    <submittedName>
        <fullName evidence="1">Uncharacterized protein</fullName>
    </submittedName>
</protein>
<evidence type="ECO:0000313" key="1">
    <source>
        <dbReference type="EMBL" id="KAJ4018149.1"/>
    </source>
</evidence>
<dbReference type="AlphaFoldDB" id="A0A9W8PWU0"/>